<comment type="caution">
    <text evidence="7">The sequence shown here is derived from an EMBL/GenBank/DDBJ whole genome shotgun (WGS) entry which is preliminary data.</text>
</comment>
<evidence type="ECO:0000256" key="4">
    <source>
        <dbReference type="ARBA" id="ARBA00022801"/>
    </source>
</evidence>
<dbReference type="Gene3D" id="3.30.420.140">
    <property type="entry name" value="YqgF/RNase H-like domain"/>
    <property type="match status" value="1"/>
</dbReference>
<dbReference type="GO" id="GO:0042254">
    <property type="term" value="P:ribosome biogenesis"/>
    <property type="evidence" value="ECO:0007669"/>
    <property type="project" value="UniProtKB-KW"/>
</dbReference>
<keyword evidence="3" id="KW-0540">Nuclease</keyword>
<evidence type="ECO:0000259" key="6">
    <source>
        <dbReference type="SMART" id="SM00732"/>
    </source>
</evidence>
<dbReference type="HAMAP" id="MF_00651">
    <property type="entry name" value="Nuclease_YqgF"/>
    <property type="match status" value="1"/>
</dbReference>
<keyword evidence="8" id="KW-1185">Reference proteome</keyword>
<dbReference type="AlphaFoldDB" id="A0ABD3MUU1"/>
<dbReference type="GO" id="GO:0004518">
    <property type="term" value="F:nuclease activity"/>
    <property type="evidence" value="ECO:0007669"/>
    <property type="project" value="UniProtKB-KW"/>
</dbReference>
<dbReference type="SMART" id="SM00732">
    <property type="entry name" value="YqgFc"/>
    <property type="match status" value="1"/>
</dbReference>
<dbReference type="Proteomes" id="UP001530293">
    <property type="component" value="Unassembled WGS sequence"/>
</dbReference>
<evidence type="ECO:0000256" key="5">
    <source>
        <dbReference type="SAM" id="MobiDB-lite"/>
    </source>
</evidence>
<organism evidence="7 8">
    <name type="scientific">Discostella pseudostelligera</name>
    <dbReference type="NCBI Taxonomy" id="259834"/>
    <lineage>
        <taxon>Eukaryota</taxon>
        <taxon>Sar</taxon>
        <taxon>Stramenopiles</taxon>
        <taxon>Ochrophyta</taxon>
        <taxon>Bacillariophyta</taxon>
        <taxon>Coscinodiscophyceae</taxon>
        <taxon>Thalassiosirophycidae</taxon>
        <taxon>Stephanodiscales</taxon>
        <taxon>Stephanodiscaceae</taxon>
        <taxon>Discostella</taxon>
    </lineage>
</organism>
<dbReference type="GO" id="GO:0016787">
    <property type="term" value="F:hydrolase activity"/>
    <property type="evidence" value="ECO:0007669"/>
    <property type="project" value="UniProtKB-KW"/>
</dbReference>
<dbReference type="PANTHER" id="PTHR33317">
    <property type="entry name" value="POLYNUCLEOTIDYL TRANSFERASE, RIBONUCLEASE H-LIKE SUPERFAMILY PROTEIN"/>
    <property type="match status" value="1"/>
</dbReference>
<accession>A0ABD3MUU1</accession>
<evidence type="ECO:0000256" key="3">
    <source>
        <dbReference type="ARBA" id="ARBA00022722"/>
    </source>
</evidence>
<keyword evidence="2" id="KW-0690">Ribosome biogenesis</keyword>
<evidence type="ECO:0000256" key="1">
    <source>
        <dbReference type="ARBA" id="ARBA00022490"/>
    </source>
</evidence>
<keyword evidence="1" id="KW-0963">Cytoplasm</keyword>
<dbReference type="EMBL" id="JALLBG020000089">
    <property type="protein sequence ID" value="KAL3766012.1"/>
    <property type="molecule type" value="Genomic_DNA"/>
</dbReference>
<proteinExistence type="inferred from homology"/>
<dbReference type="Pfam" id="PF03652">
    <property type="entry name" value="RuvX"/>
    <property type="match status" value="1"/>
</dbReference>
<reference evidence="7 8" key="1">
    <citation type="submission" date="2024-10" db="EMBL/GenBank/DDBJ databases">
        <title>Updated reference genomes for cyclostephanoid diatoms.</title>
        <authorList>
            <person name="Roberts W.R."/>
            <person name="Alverson A.J."/>
        </authorList>
    </citation>
    <scope>NUCLEOTIDE SEQUENCE [LARGE SCALE GENOMIC DNA]</scope>
    <source>
        <strain evidence="7 8">AJA232-27</strain>
    </source>
</reference>
<feature type="region of interest" description="Disordered" evidence="5">
    <location>
        <begin position="295"/>
        <end position="333"/>
    </location>
</feature>
<evidence type="ECO:0000313" key="7">
    <source>
        <dbReference type="EMBL" id="KAL3766012.1"/>
    </source>
</evidence>
<dbReference type="InterPro" id="IPR005227">
    <property type="entry name" value="YqgF"/>
</dbReference>
<feature type="domain" description="YqgF/RNase H-like" evidence="6">
    <location>
        <begin position="111"/>
        <end position="216"/>
    </location>
</feature>
<dbReference type="CDD" id="cd16964">
    <property type="entry name" value="YqgF"/>
    <property type="match status" value="1"/>
</dbReference>
<feature type="compositionally biased region" description="Basic residues" evidence="5">
    <location>
        <begin position="324"/>
        <end position="333"/>
    </location>
</feature>
<protein>
    <recommendedName>
        <fullName evidence="6">YqgF/RNase H-like domain-containing protein</fullName>
    </recommendedName>
</protein>
<dbReference type="InterPro" id="IPR006641">
    <property type="entry name" value="YqgF/RNaseH-like_dom"/>
</dbReference>
<dbReference type="SUPFAM" id="SSF53098">
    <property type="entry name" value="Ribonuclease H-like"/>
    <property type="match status" value="1"/>
</dbReference>
<feature type="compositionally biased region" description="Basic and acidic residues" evidence="5">
    <location>
        <begin position="295"/>
        <end position="315"/>
    </location>
</feature>
<sequence>MMISPNISVADGRFRLRLLALFVAVVMMMAMPSLSFVIHYYCYTSNHCYYCPEHLHRQQTQYRCKCSSSLTTISSAATTTTNDELNSIDDDDDENDEERNRLLLHKRFSSLRSIGVDYGLTRTGIAITTGGYQPRPLTIVSGLNNTQLATSIVNYVLSERATNIVLGLPLHKNGTASEQSSITRLFGLELLKEVRKRCGPNVHVNLWDERYTSKEAAARIAAEAMARNRRIPSASDLSGELDADAACIILEHYYKDMGLDAEQMVFEDESMERECEMIYKTNVEMEERLRVERMEERERNVNARREMMERDRALEEENVDGGNKKRKKKKRKR</sequence>
<evidence type="ECO:0000313" key="8">
    <source>
        <dbReference type="Proteomes" id="UP001530293"/>
    </source>
</evidence>
<dbReference type="NCBIfam" id="TIGR00250">
    <property type="entry name" value="RNAse_H_YqgF"/>
    <property type="match status" value="1"/>
</dbReference>
<name>A0ABD3MUU1_9STRA</name>
<gene>
    <name evidence="7" type="ORF">ACHAWU_002727</name>
</gene>
<dbReference type="PANTHER" id="PTHR33317:SF4">
    <property type="entry name" value="POLYNUCLEOTIDYL TRANSFERASE, RIBONUCLEASE H-LIKE SUPERFAMILY PROTEIN"/>
    <property type="match status" value="1"/>
</dbReference>
<evidence type="ECO:0000256" key="2">
    <source>
        <dbReference type="ARBA" id="ARBA00022517"/>
    </source>
</evidence>
<dbReference type="InterPro" id="IPR012337">
    <property type="entry name" value="RNaseH-like_sf"/>
</dbReference>
<keyword evidence="4" id="KW-0378">Hydrolase</keyword>
<dbReference type="InterPro" id="IPR037027">
    <property type="entry name" value="YqgF/RNaseH-like_dom_sf"/>
</dbReference>